<dbReference type="Proteomes" id="UP000523795">
    <property type="component" value="Unassembled WGS sequence"/>
</dbReference>
<gene>
    <name evidence="15" type="ORF">HER39_00370</name>
</gene>
<reference evidence="15 16" key="1">
    <citation type="submission" date="2020-04" db="EMBL/GenBank/DDBJ databases">
        <authorList>
            <person name="Liu S."/>
        </authorList>
    </citation>
    <scope>NUCLEOTIDE SEQUENCE [LARGE SCALE GENOMIC DNA]</scope>
    <source>
        <strain evidence="15 16">CGMCC 1.15091</strain>
    </source>
</reference>
<evidence type="ECO:0000256" key="5">
    <source>
        <dbReference type="ARBA" id="ARBA00022806"/>
    </source>
</evidence>
<dbReference type="GO" id="GO:0003678">
    <property type="term" value="F:DNA helicase activity"/>
    <property type="evidence" value="ECO:0007669"/>
    <property type="project" value="UniProtKB-EC"/>
</dbReference>
<dbReference type="PANTHER" id="PTHR13710:SF105">
    <property type="entry name" value="ATP-DEPENDENT DNA HELICASE Q1"/>
    <property type="match status" value="1"/>
</dbReference>
<evidence type="ECO:0000256" key="12">
    <source>
        <dbReference type="ARBA" id="ARBA00044550"/>
    </source>
</evidence>
<dbReference type="SMART" id="SM00487">
    <property type="entry name" value="DEXDc"/>
    <property type="match status" value="1"/>
</dbReference>
<dbReference type="Gene3D" id="3.40.50.300">
    <property type="entry name" value="P-loop containing nucleotide triphosphate hydrolases"/>
    <property type="match status" value="2"/>
</dbReference>
<dbReference type="EMBL" id="JAAZSR010000002">
    <property type="protein sequence ID" value="NKX49063.1"/>
    <property type="molecule type" value="Genomic_DNA"/>
</dbReference>
<dbReference type="NCBIfam" id="TIGR00614">
    <property type="entry name" value="recQ_fam"/>
    <property type="match status" value="1"/>
</dbReference>
<dbReference type="SMART" id="SM00490">
    <property type="entry name" value="HELICc"/>
    <property type="match status" value="1"/>
</dbReference>
<dbReference type="InterPro" id="IPR001650">
    <property type="entry name" value="Helicase_C-like"/>
</dbReference>
<dbReference type="PROSITE" id="PS00690">
    <property type="entry name" value="DEAH_ATP_HELICASE"/>
    <property type="match status" value="1"/>
</dbReference>
<dbReference type="GO" id="GO:0016787">
    <property type="term" value="F:hydrolase activity"/>
    <property type="evidence" value="ECO:0007669"/>
    <property type="project" value="UniProtKB-KW"/>
</dbReference>
<evidence type="ECO:0000256" key="10">
    <source>
        <dbReference type="ARBA" id="ARBA00034808"/>
    </source>
</evidence>
<dbReference type="InterPro" id="IPR027417">
    <property type="entry name" value="P-loop_NTPase"/>
</dbReference>
<dbReference type="InterPro" id="IPR014001">
    <property type="entry name" value="Helicase_ATP-bd"/>
</dbReference>
<evidence type="ECO:0000259" key="13">
    <source>
        <dbReference type="PROSITE" id="PS51192"/>
    </source>
</evidence>
<evidence type="ECO:0000259" key="14">
    <source>
        <dbReference type="PROSITE" id="PS51194"/>
    </source>
</evidence>
<dbReference type="InterPro" id="IPR002464">
    <property type="entry name" value="DNA/RNA_helicase_DEAH_CS"/>
</dbReference>
<feature type="domain" description="Helicase ATP-binding" evidence="13">
    <location>
        <begin position="39"/>
        <end position="209"/>
    </location>
</feature>
<keyword evidence="3" id="KW-0547">Nucleotide-binding</keyword>
<comment type="similarity">
    <text evidence="1">Belongs to the helicase family. RecQ subfamily.</text>
</comment>
<comment type="catalytic activity">
    <reaction evidence="9">
        <text>Couples ATP hydrolysis with the unwinding of duplex DNA by translocating in the 3'-5' direction.</text>
        <dbReference type="EC" id="5.6.2.4"/>
    </reaction>
</comment>
<keyword evidence="5 15" id="KW-0347">Helicase</keyword>
<evidence type="ECO:0000256" key="9">
    <source>
        <dbReference type="ARBA" id="ARBA00034617"/>
    </source>
</evidence>
<dbReference type="SUPFAM" id="SSF52540">
    <property type="entry name" value="P-loop containing nucleoside triphosphate hydrolases"/>
    <property type="match status" value="1"/>
</dbReference>
<dbReference type="Pfam" id="PF00270">
    <property type="entry name" value="DEAD"/>
    <property type="match status" value="1"/>
</dbReference>
<evidence type="ECO:0000313" key="16">
    <source>
        <dbReference type="Proteomes" id="UP000523795"/>
    </source>
</evidence>
<dbReference type="PROSITE" id="PS51194">
    <property type="entry name" value="HELICASE_CTER"/>
    <property type="match status" value="1"/>
</dbReference>
<evidence type="ECO:0000256" key="1">
    <source>
        <dbReference type="ARBA" id="ARBA00005446"/>
    </source>
</evidence>
<evidence type="ECO:0000256" key="3">
    <source>
        <dbReference type="ARBA" id="ARBA00022741"/>
    </source>
</evidence>
<dbReference type="InterPro" id="IPR036388">
    <property type="entry name" value="WH-like_DNA-bd_sf"/>
</dbReference>
<dbReference type="InterPro" id="IPR004589">
    <property type="entry name" value="DNA_helicase_ATP-dep_RecQ"/>
</dbReference>
<evidence type="ECO:0000256" key="8">
    <source>
        <dbReference type="ARBA" id="ARBA00023235"/>
    </source>
</evidence>
<protein>
    <recommendedName>
        <fullName evidence="11">ATP-dependent DNA helicase RecQ</fullName>
        <ecNumber evidence="10">5.6.2.4</ecNumber>
    </recommendedName>
    <alternativeName>
        <fullName evidence="12">DNA 3'-5' helicase RecQ</fullName>
    </alternativeName>
</protein>
<name>A0ABX1JIF2_9MICC</name>
<keyword evidence="2" id="KW-0479">Metal-binding</keyword>
<comment type="caution">
    <text evidence="15">The sequence shown here is derived from an EMBL/GenBank/DDBJ whole genome shotgun (WGS) entry which is preliminary data.</text>
</comment>
<evidence type="ECO:0000256" key="4">
    <source>
        <dbReference type="ARBA" id="ARBA00022801"/>
    </source>
</evidence>
<dbReference type="EC" id="5.6.2.4" evidence="10"/>
<dbReference type="CDD" id="cd17920">
    <property type="entry name" value="DEXHc_RecQ"/>
    <property type="match status" value="1"/>
</dbReference>
<dbReference type="Gene3D" id="1.10.10.10">
    <property type="entry name" value="Winged helix-like DNA-binding domain superfamily/Winged helix DNA-binding domain"/>
    <property type="match status" value="1"/>
</dbReference>
<keyword evidence="7" id="KW-0238">DNA-binding</keyword>
<accession>A0ABX1JIF2</accession>
<dbReference type="PROSITE" id="PS51192">
    <property type="entry name" value="HELICASE_ATP_BIND_1"/>
    <property type="match status" value="1"/>
</dbReference>
<sequence>MQDNQHSQGRTVPSADELRQAARDLFGLDTLRTGQLEGMEAAARGRDVLAVLPTGFGKSAIYQVPGALLPGTTVVVSPLVALQRDQVEAINADLGGRRAYAVNSQLGARAEQAVWSAVESTEAKFVFLAPEQLAREETVEHLTRCSISLFVVDEAHCISSWGHDFRPDYLTLPAAAQRLGRPPVMALAATASPHVRADVAERLDMQEPATILQSFDRPNLHLEVVRHHEDRGKRNGVLDCIEALQGPGLLYAATRKDTEWYAAELAARGLRAEAYHAGRRAADRTAVHERIHSNDVDVVVATTAFGMGIDKPDVRFVVHASIPDSLDSYYQEVGRAGRDGEPARAILHYRSQDLGLQQFFVGHAPDEADLAAVFTAVQDSGPVRPAALARQTGMSARKQARILNLLEHSGSILAGRKGYRAARSADAATAVERALAEADSRHRIDQSRVEMSRGYAETDKCRRDFLLNYFGEDTDGYCGNCDNCEEGSAAEAKALEDALPAGYAMQAPVRHREWGPGTVMGVLPDRITVLFESVGYKDLSLKLIEEDEGLLEVGEAPAGP</sequence>
<dbReference type="InterPro" id="IPR032284">
    <property type="entry name" value="RecQ_Zn-bd"/>
</dbReference>
<proteinExistence type="inferred from homology"/>
<dbReference type="Pfam" id="PF00271">
    <property type="entry name" value="Helicase_C"/>
    <property type="match status" value="1"/>
</dbReference>
<keyword evidence="4 15" id="KW-0378">Hydrolase</keyword>
<keyword evidence="6" id="KW-0067">ATP-binding</keyword>
<dbReference type="PANTHER" id="PTHR13710">
    <property type="entry name" value="DNA HELICASE RECQ FAMILY MEMBER"/>
    <property type="match status" value="1"/>
</dbReference>
<evidence type="ECO:0000256" key="2">
    <source>
        <dbReference type="ARBA" id="ARBA00022723"/>
    </source>
</evidence>
<keyword evidence="8" id="KW-0413">Isomerase</keyword>
<evidence type="ECO:0000256" key="11">
    <source>
        <dbReference type="ARBA" id="ARBA00044535"/>
    </source>
</evidence>
<organism evidence="15 16">
    <name type="scientific">Arthrobacter deserti</name>
    <dbReference type="NCBI Taxonomy" id="1742687"/>
    <lineage>
        <taxon>Bacteria</taxon>
        <taxon>Bacillati</taxon>
        <taxon>Actinomycetota</taxon>
        <taxon>Actinomycetes</taxon>
        <taxon>Micrococcales</taxon>
        <taxon>Micrococcaceae</taxon>
        <taxon>Arthrobacter</taxon>
    </lineage>
</organism>
<dbReference type="InterPro" id="IPR011545">
    <property type="entry name" value="DEAD/DEAH_box_helicase_dom"/>
</dbReference>
<evidence type="ECO:0000256" key="6">
    <source>
        <dbReference type="ARBA" id="ARBA00022840"/>
    </source>
</evidence>
<feature type="domain" description="Helicase C-terminal" evidence="14">
    <location>
        <begin position="236"/>
        <end position="381"/>
    </location>
</feature>
<evidence type="ECO:0000256" key="7">
    <source>
        <dbReference type="ARBA" id="ARBA00023125"/>
    </source>
</evidence>
<dbReference type="Pfam" id="PF16124">
    <property type="entry name" value="RecQ_Zn_bind"/>
    <property type="match status" value="1"/>
</dbReference>
<evidence type="ECO:0000313" key="15">
    <source>
        <dbReference type="EMBL" id="NKX49063.1"/>
    </source>
</evidence>
<keyword evidence="16" id="KW-1185">Reference proteome</keyword>